<dbReference type="VEuPathDB" id="VectorBase:BGLB030551"/>
<gene>
    <name evidence="3" type="primary">106069500</name>
</gene>
<dbReference type="KEGG" id="bgt:106069500"/>
<feature type="region of interest" description="Disordered" evidence="1">
    <location>
        <begin position="124"/>
        <end position="153"/>
    </location>
</feature>
<feature type="compositionally biased region" description="Basic and acidic residues" evidence="1">
    <location>
        <begin position="169"/>
        <end position="179"/>
    </location>
</feature>
<dbReference type="VEuPathDB" id="VectorBase:BGLAX_029041"/>
<proteinExistence type="predicted"/>
<organism evidence="3 4">
    <name type="scientific">Biomphalaria glabrata</name>
    <name type="common">Bloodfluke planorb</name>
    <name type="synonym">Freshwater snail</name>
    <dbReference type="NCBI Taxonomy" id="6526"/>
    <lineage>
        <taxon>Eukaryota</taxon>
        <taxon>Metazoa</taxon>
        <taxon>Spiralia</taxon>
        <taxon>Lophotrochozoa</taxon>
        <taxon>Mollusca</taxon>
        <taxon>Gastropoda</taxon>
        <taxon>Heterobranchia</taxon>
        <taxon>Euthyneura</taxon>
        <taxon>Panpulmonata</taxon>
        <taxon>Hygrophila</taxon>
        <taxon>Lymnaeoidea</taxon>
        <taxon>Planorbidae</taxon>
        <taxon>Biomphalaria</taxon>
    </lineage>
</organism>
<evidence type="ECO:0000256" key="2">
    <source>
        <dbReference type="SAM" id="SignalP"/>
    </source>
</evidence>
<evidence type="ECO:0000313" key="3">
    <source>
        <dbReference type="EnsemblMetazoa" id="BGLB030551-PA"/>
    </source>
</evidence>
<dbReference type="EnsemblMetazoa" id="BGLB030551-RA">
    <property type="protein sequence ID" value="BGLB030551-PA"/>
    <property type="gene ID" value="BGLB030551"/>
</dbReference>
<protein>
    <submittedName>
        <fullName evidence="3">Uncharacterized protein</fullName>
    </submittedName>
</protein>
<name>A0A2C9LFX0_BIOGL</name>
<sequence>MKWKLENTLLLLTSLFIISLSAPSGSISSRDTDKISGLKYKLQRLHDLLAKLDSSDENDLKSIITQRGNKSRPVVSEDMKAEEITQAPSITSVAAPGQGHILNSKDDEDSILILSKALAKLQQPSYNNKDSTGDHLGTEYNEDNSKTDSKTDTMENFIQQALLKLSRDTSKVSKEKKTSEVATQSGKKDSLQDEALTLVEERLSKDIQLIQKLGFSIEDVIQDLSKKKEKEKELSDLETQLQELKN</sequence>
<evidence type="ECO:0000256" key="1">
    <source>
        <dbReference type="SAM" id="MobiDB-lite"/>
    </source>
</evidence>
<feature type="chain" id="PRO_5012135245" evidence="2">
    <location>
        <begin position="22"/>
        <end position="246"/>
    </location>
</feature>
<feature type="region of interest" description="Disordered" evidence="1">
    <location>
        <begin position="169"/>
        <end position="192"/>
    </location>
</feature>
<feature type="signal peptide" evidence="2">
    <location>
        <begin position="1"/>
        <end position="21"/>
    </location>
</feature>
<accession>A0A2C9LFX0</accession>
<keyword evidence="2" id="KW-0732">Signal</keyword>
<dbReference type="OrthoDB" id="6130682at2759"/>
<reference evidence="3" key="1">
    <citation type="submission" date="2020-05" db="UniProtKB">
        <authorList>
            <consortium name="EnsemblMetazoa"/>
        </authorList>
    </citation>
    <scope>IDENTIFICATION</scope>
    <source>
        <strain evidence="3">BB02</strain>
    </source>
</reference>
<evidence type="ECO:0000313" key="4">
    <source>
        <dbReference type="Proteomes" id="UP000076420"/>
    </source>
</evidence>
<dbReference type="Proteomes" id="UP000076420">
    <property type="component" value="Unassembled WGS sequence"/>
</dbReference>
<feature type="compositionally biased region" description="Basic and acidic residues" evidence="1">
    <location>
        <begin position="131"/>
        <end position="153"/>
    </location>
</feature>
<dbReference type="AlphaFoldDB" id="A0A2C9LFX0"/>